<gene>
    <name evidence="3" type="ORF">Mal48_28540</name>
</gene>
<name>A0A517QPQ1_9PLAN</name>
<feature type="chain" id="PRO_5022008142" evidence="2">
    <location>
        <begin position="20"/>
        <end position="517"/>
    </location>
</feature>
<keyword evidence="2" id="KW-0732">Signal</keyword>
<dbReference type="EMBL" id="CP036267">
    <property type="protein sequence ID" value="QDT33601.1"/>
    <property type="molecule type" value="Genomic_DNA"/>
</dbReference>
<evidence type="ECO:0000256" key="1">
    <source>
        <dbReference type="SAM" id="MobiDB-lite"/>
    </source>
</evidence>
<organism evidence="3 4">
    <name type="scientific">Thalassoglobus polymorphus</name>
    <dbReference type="NCBI Taxonomy" id="2527994"/>
    <lineage>
        <taxon>Bacteria</taxon>
        <taxon>Pseudomonadati</taxon>
        <taxon>Planctomycetota</taxon>
        <taxon>Planctomycetia</taxon>
        <taxon>Planctomycetales</taxon>
        <taxon>Planctomycetaceae</taxon>
        <taxon>Thalassoglobus</taxon>
    </lineage>
</organism>
<dbReference type="Proteomes" id="UP000315724">
    <property type="component" value="Chromosome"/>
</dbReference>
<sequence length="517" mass="59709" precursor="true">MKTVLAFCLLTLVCATADAQSSRDQRKDFVEGLLKSLIDSQLNRGRPAPDRDPPNRPPNADLQQAQAFLDDLAKQSGQLVNQLRVEERSMPQLRPLLADALTIHADARILRDDARSVRDERALKNSVREFDRKWRTLAHRLKQIPELGRASQRTIDSITDLDTSLSQLLGIDPQFDRNSLLRLSSSVSTSIGHLNQELRYQLHRNPNRDQILTQGFQLRLQASQLVSLVDRADYQSIVASTQSFQQAWKPFAARLRELNSERIQRDMLEIEQSLRDISEILWLTAPIDKAQIVQLTQTIEREFDLFLENVSLAQLIKLNQSQNLIQRSTQFHASAHLFAETAERSQNLNDLSWDFQVLEVEWKDFLVEARRINLPAAQQQIQMIQRSMNILQNMLNLRPQLDRRELLPVVASADDLSDRLLDTGKRLIGNSRSYPGTFRIKFLNELNELHDSAHQLHDGLIQTKSESELQHDAEHLIEHWSEVKQLVTQLRQQDQQQIMQIMAQLEPNMMKLQVIFY</sequence>
<dbReference type="RefSeq" id="WP_145200142.1">
    <property type="nucleotide sequence ID" value="NZ_CP036267.1"/>
</dbReference>
<reference evidence="3 4" key="1">
    <citation type="submission" date="2019-02" db="EMBL/GenBank/DDBJ databases">
        <title>Deep-cultivation of Planctomycetes and their phenomic and genomic characterization uncovers novel biology.</title>
        <authorList>
            <person name="Wiegand S."/>
            <person name="Jogler M."/>
            <person name="Boedeker C."/>
            <person name="Pinto D."/>
            <person name="Vollmers J."/>
            <person name="Rivas-Marin E."/>
            <person name="Kohn T."/>
            <person name="Peeters S.H."/>
            <person name="Heuer A."/>
            <person name="Rast P."/>
            <person name="Oberbeckmann S."/>
            <person name="Bunk B."/>
            <person name="Jeske O."/>
            <person name="Meyerdierks A."/>
            <person name="Storesund J.E."/>
            <person name="Kallscheuer N."/>
            <person name="Luecker S."/>
            <person name="Lage O.M."/>
            <person name="Pohl T."/>
            <person name="Merkel B.J."/>
            <person name="Hornburger P."/>
            <person name="Mueller R.-W."/>
            <person name="Bruemmer F."/>
            <person name="Labrenz M."/>
            <person name="Spormann A.M."/>
            <person name="Op den Camp H."/>
            <person name="Overmann J."/>
            <person name="Amann R."/>
            <person name="Jetten M.S.M."/>
            <person name="Mascher T."/>
            <person name="Medema M.H."/>
            <person name="Devos D.P."/>
            <person name="Kaster A.-K."/>
            <person name="Ovreas L."/>
            <person name="Rohde M."/>
            <person name="Galperin M.Y."/>
            <person name="Jogler C."/>
        </authorList>
    </citation>
    <scope>NUCLEOTIDE SEQUENCE [LARGE SCALE GENOMIC DNA]</scope>
    <source>
        <strain evidence="3 4">Mal48</strain>
    </source>
</reference>
<accession>A0A517QPQ1</accession>
<protein>
    <submittedName>
        <fullName evidence="3">Uncharacterized protein</fullName>
    </submittedName>
</protein>
<feature type="region of interest" description="Disordered" evidence="1">
    <location>
        <begin position="41"/>
        <end position="61"/>
    </location>
</feature>
<dbReference type="AlphaFoldDB" id="A0A517QPQ1"/>
<evidence type="ECO:0000313" key="4">
    <source>
        <dbReference type="Proteomes" id="UP000315724"/>
    </source>
</evidence>
<evidence type="ECO:0000256" key="2">
    <source>
        <dbReference type="SAM" id="SignalP"/>
    </source>
</evidence>
<dbReference type="KEGG" id="tpol:Mal48_28540"/>
<feature type="signal peptide" evidence="2">
    <location>
        <begin position="1"/>
        <end position="19"/>
    </location>
</feature>
<keyword evidence="4" id="KW-1185">Reference proteome</keyword>
<proteinExistence type="predicted"/>
<evidence type="ECO:0000313" key="3">
    <source>
        <dbReference type="EMBL" id="QDT33601.1"/>
    </source>
</evidence>